<evidence type="ECO:0000313" key="10">
    <source>
        <dbReference type="EMBL" id="CAJ1945251.1"/>
    </source>
</evidence>
<dbReference type="GO" id="GO:0008273">
    <property type="term" value="F:calcium, potassium:sodium antiporter activity"/>
    <property type="evidence" value="ECO:0007669"/>
    <property type="project" value="TreeGrafter"/>
</dbReference>
<feature type="domain" description="Sodium/calcium exchanger membrane region" evidence="9">
    <location>
        <begin position="486"/>
        <end position="637"/>
    </location>
</feature>
<feature type="transmembrane region" description="Helical" evidence="8">
    <location>
        <begin position="117"/>
        <end position="136"/>
    </location>
</feature>
<dbReference type="NCBIfam" id="TIGR00367">
    <property type="entry name" value="calcium/sodium antiporter"/>
    <property type="match status" value="1"/>
</dbReference>
<protein>
    <recommendedName>
        <fullName evidence="9">Sodium/calcium exchanger membrane region domain-containing protein</fullName>
    </recommendedName>
</protein>
<evidence type="ECO:0000256" key="1">
    <source>
        <dbReference type="ARBA" id="ARBA00004141"/>
    </source>
</evidence>
<feature type="compositionally biased region" description="Polar residues" evidence="7">
    <location>
        <begin position="190"/>
        <end position="200"/>
    </location>
</feature>
<feature type="domain" description="Sodium/calcium exchanger membrane region" evidence="9">
    <location>
        <begin position="23"/>
        <end position="170"/>
    </location>
</feature>
<dbReference type="GO" id="GO:0005886">
    <property type="term" value="C:plasma membrane"/>
    <property type="evidence" value="ECO:0007669"/>
    <property type="project" value="TreeGrafter"/>
</dbReference>
<dbReference type="InterPro" id="IPR044880">
    <property type="entry name" value="NCX_ion-bd_dom_sf"/>
</dbReference>
<reference evidence="10" key="1">
    <citation type="submission" date="2023-08" db="EMBL/GenBank/DDBJ databases">
        <authorList>
            <person name="Audoor S."/>
            <person name="Bilcke G."/>
        </authorList>
    </citation>
    <scope>NUCLEOTIDE SEQUENCE</scope>
</reference>
<dbReference type="EMBL" id="CAKOGP040001335">
    <property type="protein sequence ID" value="CAJ1945251.1"/>
    <property type="molecule type" value="Genomic_DNA"/>
</dbReference>
<feature type="transmembrane region" description="Helical" evidence="8">
    <location>
        <begin position="561"/>
        <end position="580"/>
    </location>
</feature>
<proteinExistence type="inferred from homology"/>
<organism evidence="10 11">
    <name type="scientific">Cylindrotheca closterium</name>
    <dbReference type="NCBI Taxonomy" id="2856"/>
    <lineage>
        <taxon>Eukaryota</taxon>
        <taxon>Sar</taxon>
        <taxon>Stramenopiles</taxon>
        <taxon>Ochrophyta</taxon>
        <taxon>Bacillariophyta</taxon>
        <taxon>Bacillariophyceae</taxon>
        <taxon>Bacillariophycidae</taxon>
        <taxon>Bacillariales</taxon>
        <taxon>Bacillariaceae</taxon>
        <taxon>Cylindrotheca</taxon>
    </lineage>
</organism>
<name>A0AAD2FJK5_9STRA</name>
<evidence type="ECO:0000256" key="5">
    <source>
        <dbReference type="ARBA" id="ARBA00022989"/>
    </source>
</evidence>
<keyword evidence="3" id="KW-0050">Antiport</keyword>
<comment type="subcellular location">
    <subcellularLocation>
        <location evidence="1">Membrane</location>
        <topology evidence="1">Multi-pass membrane protein</topology>
    </subcellularLocation>
</comment>
<evidence type="ECO:0000256" key="4">
    <source>
        <dbReference type="ARBA" id="ARBA00022692"/>
    </source>
</evidence>
<feature type="transmembrane region" description="Helical" evidence="8">
    <location>
        <begin position="12"/>
        <end position="32"/>
    </location>
</feature>
<evidence type="ECO:0000313" key="11">
    <source>
        <dbReference type="Proteomes" id="UP001295423"/>
    </source>
</evidence>
<feature type="region of interest" description="Disordered" evidence="7">
    <location>
        <begin position="188"/>
        <end position="210"/>
    </location>
</feature>
<keyword evidence="11" id="KW-1185">Reference proteome</keyword>
<evidence type="ECO:0000256" key="8">
    <source>
        <dbReference type="SAM" id="Phobius"/>
    </source>
</evidence>
<dbReference type="PANTHER" id="PTHR10846:SF73">
    <property type="entry name" value="SODIUM_CALCIUM EXCHANGER MEMBRANE REGION DOMAIN-CONTAINING PROTEIN"/>
    <property type="match status" value="1"/>
</dbReference>
<dbReference type="Gene3D" id="1.20.1420.30">
    <property type="entry name" value="NCX, central ion-binding region"/>
    <property type="match status" value="2"/>
</dbReference>
<dbReference type="GO" id="GO:0005262">
    <property type="term" value="F:calcium channel activity"/>
    <property type="evidence" value="ECO:0007669"/>
    <property type="project" value="TreeGrafter"/>
</dbReference>
<comment type="similarity">
    <text evidence="2">Belongs to the Ca(2+):cation antiporter (CaCA) (TC 2.A.19) family. SLC24A subfamily.</text>
</comment>
<evidence type="ECO:0000256" key="2">
    <source>
        <dbReference type="ARBA" id="ARBA00005364"/>
    </source>
</evidence>
<evidence type="ECO:0000256" key="7">
    <source>
        <dbReference type="SAM" id="MobiDB-lite"/>
    </source>
</evidence>
<keyword evidence="4 8" id="KW-0812">Transmembrane</keyword>
<accession>A0AAD2FJK5</accession>
<gene>
    <name evidence="10" type="ORF">CYCCA115_LOCUS9395</name>
</gene>
<sequence length="643" mass="71300">MSEEGEDSAPLSVWIGLSVISLVSFWCQATVTEERLVPALNVIADYYNIPDDIAGATLMAAGASSPELFSSLVALFITHSSLGLGTIVGSEIFNQLVICAGAVWASKTGELVLDRAIVMREVGFYALGIVLLYVALRDTDFVDGDDVEHIFISFPEACMVFGGYILYVIVCANMEAIVKLFGGAPAEGAESSSKGETNALVSGGGPDEYGSVERTVSQDIDVPADMRFVTEKQNLSAEPAKNWAAISLYLPAEKEVPIKTQEEASAGRDAAARLSRRTSSIPYQRSSILVDMFQHTEPPSKTHDLYEVRYNELSKELECFLWQRSYFYTKAYFGNHAWHLRWFTFSTDMISSVPDRQSAERHMMVYSRFNKIIVDENRLIIKITNSNPNRRNYTFMAPSKSIFDKIVHQLEIYLHEHINDEDDEEHDNFGDADNHVDLIEFPMDGSKLEMFFWIVLSPLRFAMHFTVPDVRQLNEAGDPMTSIRVAFLATFMCLVWLVMGSYAMVASLEKLAELLDIPDAVVGVTVSAAGTSLPNYVASKVAAQNGFGNQAVSNAFGSNTFNIMVGLGLPWVLYTSFGTGFQPYHGLRNEGILQSIIILAAVLLIFVLLMLQTGFVIRKWHGTLFIIMYIAYLALAIGQVYLS</sequence>
<dbReference type="AlphaFoldDB" id="A0AAD2FJK5"/>
<feature type="transmembrane region" description="Helical" evidence="8">
    <location>
        <begin position="592"/>
        <end position="611"/>
    </location>
</feature>
<dbReference type="Proteomes" id="UP001295423">
    <property type="component" value="Unassembled WGS sequence"/>
</dbReference>
<keyword evidence="3" id="KW-0813">Transport</keyword>
<keyword evidence="6 8" id="KW-0472">Membrane</keyword>
<evidence type="ECO:0000256" key="3">
    <source>
        <dbReference type="ARBA" id="ARBA00022449"/>
    </source>
</evidence>
<dbReference type="FunFam" id="1.20.1420.30:FF:000047">
    <property type="entry name" value="Probable sodium/calcium exchanger antiporter"/>
    <property type="match status" value="1"/>
</dbReference>
<keyword evidence="5 8" id="KW-1133">Transmembrane helix</keyword>
<dbReference type="Pfam" id="PF01699">
    <property type="entry name" value="Na_Ca_ex"/>
    <property type="match status" value="2"/>
</dbReference>
<dbReference type="InterPro" id="IPR004837">
    <property type="entry name" value="NaCa_Exmemb"/>
</dbReference>
<feature type="transmembrane region" description="Helical" evidence="8">
    <location>
        <begin position="623"/>
        <end position="642"/>
    </location>
</feature>
<evidence type="ECO:0000256" key="6">
    <source>
        <dbReference type="ARBA" id="ARBA00023136"/>
    </source>
</evidence>
<evidence type="ECO:0000259" key="9">
    <source>
        <dbReference type="Pfam" id="PF01699"/>
    </source>
</evidence>
<dbReference type="GO" id="GO:0006874">
    <property type="term" value="P:intracellular calcium ion homeostasis"/>
    <property type="evidence" value="ECO:0007669"/>
    <property type="project" value="TreeGrafter"/>
</dbReference>
<dbReference type="PANTHER" id="PTHR10846">
    <property type="entry name" value="SODIUM/POTASSIUM/CALCIUM EXCHANGER"/>
    <property type="match status" value="1"/>
</dbReference>
<comment type="caution">
    <text evidence="10">The sequence shown here is derived from an EMBL/GenBank/DDBJ whole genome shotgun (WGS) entry which is preliminary data.</text>
</comment>
<feature type="transmembrane region" description="Helical" evidence="8">
    <location>
        <begin position="487"/>
        <end position="505"/>
    </location>
</feature>
<dbReference type="InterPro" id="IPR004481">
    <property type="entry name" value="K/Na/Ca-exchanger"/>
</dbReference>
<feature type="transmembrane region" description="Helical" evidence="8">
    <location>
        <begin position="148"/>
        <end position="170"/>
    </location>
</feature>